<comment type="subunit">
    <text evidence="14">Interacts with GPX1.</text>
</comment>
<evidence type="ECO:0000256" key="12">
    <source>
        <dbReference type="ARBA" id="ARBA00055778"/>
    </source>
</evidence>
<sequence length="96" mass="10759">MSVEVDVEFCGTCGYFKQFEELSKHIKPKHPEITLNGHEGRRASFEVKVNGTLVHSKLSTLAYPDYDDLSQIITEVSEGKEPRSCKQQPITSCSVV</sequence>
<keyword evidence="17" id="KW-1185">Reference proteome</keyword>
<evidence type="ECO:0000313" key="17">
    <source>
        <dbReference type="Proteomes" id="UP000292052"/>
    </source>
</evidence>
<name>A0A482W341_ASBVE</name>
<dbReference type="NCBIfam" id="TIGR02174">
    <property type="entry name" value="CXXU_selWTH"/>
    <property type="match status" value="1"/>
</dbReference>
<keyword evidence="10" id="KW-0449">Lipoprotein</keyword>
<comment type="similarity">
    <text evidence="13">Belongs to the SelWTH family.</text>
</comment>
<comment type="caution">
    <text evidence="16">The sequence shown here is derived from an EMBL/GenBank/DDBJ whole genome shotgun (WGS) entry which is preliminary data.</text>
</comment>
<dbReference type="FunFam" id="3.40.30.10:FF:000131">
    <property type="entry name" value="migration and invasion enhancer 1"/>
    <property type="match status" value="1"/>
</dbReference>
<comment type="subcellular location">
    <subcellularLocation>
        <location evidence="1">Cell membrane</location>
        <topology evidence="1">Lipid-anchor</topology>
        <orientation evidence="1">Cytoplasmic side</orientation>
    </subcellularLocation>
    <subcellularLocation>
        <location evidence="2">Cytoplasm</location>
        <location evidence="2">Cytosol</location>
    </subcellularLocation>
</comment>
<evidence type="ECO:0000256" key="11">
    <source>
        <dbReference type="ARBA" id="ARBA00023289"/>
    </source>
</evidence>
<dbReference type="STRING" id="1661398.A0A482W341"/>
<keyword evidence="4" id="KW-0963">Cytoplasm</keyword>
<dbReference type="Gene3D" id="3.40.30.10">
    <property type="entry name" value="Glutaredoxin"/>
    <property type="match status" value="1"/>
</dbReference>
<evidence type="ECO:0000256" key="1">
    <source>
        <dbReference type="ARBA" id="ARBA00004342"/>
    </source>
</evidence>
<keyword evidence="7" id="KW-0472">Membrane</keyword>
<evidence type="ECO:0000256" key="7">
    <source>
        <dbReference type="ARBA" id="ARBA00023136"/>
    </source>
</evidence>
<evidence type="ECO:0000256" key="10">
    <source>
        <dbReference type="ARBA" id="ARBA00023288"/>
    </source>
</evidence>
<keyword evidence="8" id="KW-1015">Disulfide bond</keyword>
<evidence type="ECO:0000256" key="6">
    <source>
        <dbReference type="ARBA" id="ARBA00022990"/>
    </source>
</evidence>
<keyword evidence="9" id="KW-0676">Redox-active center</keyword>
<dbReference type="Pfam" id="PF10262">
    <property type="entry name" value="Rdx"/>
    <property type="match status" value="1"/>
</dbReference>
<dbReference type="GO" id="GO:0043066">
    <property type="term" value="P:negative regulation of apoptotic process"/>
    <property type="evidence" value="ECO:0007669"/>
    <property type="project" value="TreeGrafter"/>
</dbReference>
<evidence type="ECO:0000256" key="4">
    <source>
        <dbReference type="ARBA" id="ARBA00022490"/>
    </source>
</evidence>
<dbReference type="GO" id="GO:0005829">
    <property type="term" value="C:cytosol"/>
    <property type="evidence" value="ECO:0007669"/>
    <property type="project" value="UniProtKB-SubCell"/>
</dbReference>
<keyword evidence="5" id="KW-0053">Apoptosis</keyword>
<dbReference type="AlphaFoldDB" id="A0A482W341"/>
<evidence type="ECO:0000256" key="2">
    <source>
        <dbReference type="ARBA" id="ARBA00004514"/>
    </source>
</evidence>
<proteinExistence type="inferred from homology"/>
<dbReference type="SUPFAM" id="SSF52833">
    <property type="entry name" value="Thioredoxin-like"/>
    <property type="match status" value="1"/>
</dbReference>
<keyword evidence="11" id="KW-0636">Prenylation</keyword>
<evidence type="ECO:0000313" key="16">
    <source>
        <dbReference type="EMBL" id="RZC39484.1"/>
    </source>
</evidence>
<dbReference type="InterPro" id="IPR051441">
    <property type="entry name" value="SelW_related"/>
</dbReference>
<evidence type="ECO:0000256" key="8">
    <source>
        <dbReference type="ARBA" id="ARBA00023157"/>
    </source>
</evidence>
<evidence type="ECO:0000256" key="13">
    <source>
        <dbReference type="ARBA" id="ARBA00060789"/>
    </source>
</evidence>
<evidence type="ECO:0000256" key="5">
    <source>
        <dbReference type="ARBA" id="ARBA00022703"/>
    </source>
</evidence>
<dbReference type="InterPro" id="IPR036249">
    <property type="entry name" value="Thioredoxin-like_sf"/>
</dbReference>
<gene>
    <name evidence="16" type="ORF">BDFB_009216</name>
</gene>
<reference evidence="16 17" key="1">
    <citation type="submission" date="2017-03" db="EMBL/GenBank/DDBJ databases">
        <title>Genome of the blue death feigning beetle - Asbolus verrucosus.</title>
        <authorList>
            <person name="Rider S.D."/>
        </authorList>
    </citation>
    <scope>NUCLEOTIDE SEQUENCE [LARGE SCALE GENOMIC DNA]</scope>
    <source>
        <strain evidence="16">Butters</strain>
        <tissue evidence="16">Head and leg muscle</tissue>
    </source>
</reference>
<evidence type="ECO:0000256" key="15">
    <source>
        <dbReference type="ARBA" id="ARBA00069166"/>
    </source>
</evidence>
<keyword evidence="6" id="KW-0007">Acetylation</keyword>
<dbReference type="PANTHER" id="PTHR15124">
    <property type="entry name" value="SELENOPROTEIN W"/>
    <property type="match status" value="1"/>
</dbReference>
<comment type="function">
    <text evidence="12">Increases cell migration by inducing filopodia formation at the leading edge of migrating cells. Plays a role in regulation of apoptosis, possibly through control of CASP3. May be involved in a redox-related process.</text>
</comment>
<dbReference type="GO" id="GO:0051491">
    <property type="term" value="P:positive regulation of filopodium assembly"/>
    <property type="evidence" value="ECO:0007669"/>
    <property type="project" value="TreeGrafter"/>
</dbReference>
<evidence type="ECO:0000256" key="9">
    <source>
        <dbReference type="ARBA" id="ARBA00023284"/>
    </source>
</evidence>
<evidence type="ECO:0000256" key="14">
    <source>
        <dbReference type="ARBA" id="ARBA00065658"/>
    </source>
</evidence>
<accession>A0A482W341</accession>
<evidence type="ECO:0000256" key="3">
    <source>
        <dbReference type="ARBA" id="ARBA00022475"/>
    </source>
</evidence>
<dbReference type="EMBL" id="QDEB01034003">
    <property type="protein sequence ID" value="RZC39484.1"/>
    <property type="molecule type" value="Genomic_DNA"/>
</dbReference>
<dbReference type="Proteomes" id="UP000292052">
    <property type="component" value="Unassembled WGS sequence"/>
</dbReference>
<dbReference type="PANTHER" id="PTHR15124:SF27">
    <property type="entry name" value="MIGRATION AND INVASION ENHANCER 1"/>
    <property type="match status" value="1"/>
</dbReference>
<protein>
    <recommendedName>
        <fullName evidence="15">Migration and invasion enhancer 1</fullName>
    </recommendedName>
</protein>
<organism evidence="16 17">
    <name type="scientific">Asbolus verrucosus</name>
    <name type="common">Desert ironclad beetle</name>
    <dbReference type="NCBI Taxonomy" id="1661398"/>
    <lineage>
        <taxon>Eukaryota</taxon>
        <taxon>Metazoa</taxon>
        <taxon>Ecdysozoa</taxon>
        <taxon>Arthropoda</taxon>
        <taxon>Hexapoda</taxon>
        <taxon>Insecta</taxon>
        <taxon>Pterygota</taxon>
        <taxon>Neoptera</taxon>
        <taxon>Endopterygota</taxon>
        <taxon>Coleoptera</taxon>
        <taxon>Polyphaga</taxon>
        <taxon>Cucujiformia</taxon>
        <taxon>Tenebrionidae</taxon>
        <taxon>Pimeliinae</taxon>
        <taxon>Asbolus</taxon>
    </lineage>
</organism>
<keyword evidence="3" id="KW-1003">Cell membrane</keyword>
<dbReference type="GO" id="GO:0006915">
    <property type="term" value="P:apoptotic process"/>
    <property type="evidence" value="ECO:0007669"/>
    <property type="project" value="UniProtKB-KW"/>
</dbReference>
<dbReference type="GO" id="GO:0005886">
    <property type="term" value="C:plasma membrane"/>
    <property type="evidence" value="ECO:0007669"/>
    <property type="project" value="UniProtKB-SubCell"/>
</dbReference>
<dbReference type="InterPro" id="IPR011893">
    <property type="entry name" value="Selenoprotein_Rdx-typ"/>
</dbReference>
<dbReference type="OrthoDB" id="5962009at2759"/>